<dbReference type="CDD" id="cd03801">
    <property type="entry name" value="GT4_PimA-like"/>
    <property type="match status" value="1"/>
</dbReference>
<name>A0A6B8VUQ6_9CORY</name>
<dbReference type="Proteomes" id="UP000427071">
    <property type="component" value="Chromosome"/>
</dbReference>
<dbReference type="InterPro" id="IPR050194">
    <property type="entry name" value="Glycosyltransferase_grp1"/>
</dbReference>
<organism evidence="1 2">
    <name type="scientific">Corynebacterium kalinowskii</name>
    <dbReference type="NCBI Taxonomy" id="2675216"/>
    <lineage>
        <taxon>Bacteria</taxon>
        <taxon>Bacillati</taxon>
        <taxon>Actinomycetota</taxon>
        <taxon>Actinomycetes</taxon>
        <taxon>Mycobacteriales</taxon>
        <taxon>Corynebacteriaceae</taxon>
        <taxon>Corynebacterium</taxon>
    </lineage>
</organism>
<protein>
    <submittedName>
        <fullName evidence="1">2-deoxystreptamine glucosyltransferase</fullName>
        <ecNumber evidence="1">2.4.1.284</ecNumber>
    </submittedName>
</protein>
<reference evidence="2" key="1">
    <citation type="submission" date="2019-11" db="EMBL/GenBank/DDBJ databases">
        <title>Complete genome sequence of Corynebacterium kalinowskii 1959, a novel Corynebacterium species isolated from soil of a small paddock in Vilsendorf, Germany.</title>
        <authorList>
            <person name="Schaffert L."/>
            <person name="Ruwe M."/>
            <person name="Milse J."/>
            <person name="Hanuschka K."/>
            <person name="Ortseifen V."/>
            <person name="Droste J."/>
            <person name="Brandt D."/>
            <person name="Schlueter L."/>
            <person name="Kutter Y."/>
            <person name="Vinke S."/>
            <person name="Viehoefer P."/>
            <person name="Jacob L."/>
            <person name="Luebke N.-C."/>
            <person name="Schulte-Berndt E."/>
            <person name="Hain C."/>
            <person name="Linder M."/>
            <person name="Schmidt P."/>
            <person name="Wollenschlaeger L."/>
            <person name="Luttermann T."/>
            <person name="Thieme E."/>
            <person name="Hassa J."/>
            <person name="Haak M."/>
            <person name="Wittchen M."/>
            <person name="Mentz A."/>
            <person name="Persicke M."/>
            <person name="Busche T."/>
            <person name="Ruckert C."/>
        </authorList>
    </citation>
    <scope>NUCLEOTIDE SEQUENCE [LARGE SCALE GENOMIC DNA]</scope>
    <source>
        <strain evidence="2">1959</strain>
    </source>
</reference>
<gene>
    <name evidence="1" type="primary">kanF</name>
    <name evidence="1" type="ORF">CKALI_00545</name>
</gene>
<dbReference type="EMBL" id="CP046452">
    <property type="protein sequence ID" value="QGU01010.1"/>
    <property type="molecule type" value="Genomic_DNA"/>
</dbReference>
<keyword evidence="2" id="KW-1185">Reference proteome</keyword>
<dbReference type="EC" id="2.4.1.284" evidence="1"/>
<accession>A0A6B8VUQ6</accession>
<evidence type="ECO:0000313" key="1">
    <source>
        <dbReference type="EMBL" id="QGU01010.1"/>
    </source>
</evidence>
<dbReference type="RefSeq" id="WP_156191449.1">
    <property type="nucleotide sequence ID" value="NZ_CP046452.1"/>
</dbReference>
<dbReference type="PANTHER" id="PTHR45947:SF3">
    <property type="entry name" value="SULFOQUINOVOSYL TRANSFERASE SQD2"/>
    <property type="match status" value="1"/>
</dbReference>
<sequence>MHSPEAATLWVHWGRNGAGPKFLYETVKADCATNSAFISFNPDSEISEQLEALPVSQFSVPTYNSKLGVITGIPRLLANMYRLRKWIQDNHIKRVVSTMESIYQSIAIPLLLPRDVEYVSCIHDGQSHPGEGHILQEFGRHLELGRADFIVTFSDAVTKILQNNVRQRILVEDHPPFDADIPVSEARTLPTVPVVGFFGRLQKYKGLDLLLESARILRESGLEFELEIVGHGEEAVLQETEAGKQASWDARWIPESEISHIISRFDVMVFPYIEASQSGPVTLALSHAIPCVSTPVGAIPSQVAGFGLVSAEVTAESFAEELRKLISDAPLYRELSQSALELKHSKFSWNDLARNIRSHESISSE</sequence>
<keyword evidence="1" id="KW-0328">Glycosyltransferase</keyword>
<evidence type="ECO:0000313" key="2">
    <source>
        <dbReference type="Proteomes" id="UP000427071"/>
    </source>
</evidence>
<dbReference type="Gene3D" id="3.40.50.2000">
    <property type="entry name" value="Glycogen Phosphorylase B"/>
    <property type="match status" value="1"/>
</dbReference>
<dbReference type="AlphaFoldDB" id="A0A6B8VUQ6"/>
<dbReference type="Pfam" id="PF13692">
    <property type="entry name" value="Glyco_trans_1_4"/>
    <property type="match status" value="1"/>
</dbReference>
<dbReference type="GO" id="GO:0102318">
    <property type="term" value="F:2-deoxystreptamine glucosyltransferase activity"/>
    <property type="evidence" value="ECO:0007669"/>
    <property type="project" value="UniProtKB-EC"/>
</dbReference>
<keyword evidence="1" id="KW-0808">Transferase</keyword>
<dbReference type="PANTHER" id="PTHR45947">
    <property type="entry name" value="SULFOQUINOVOSYL TRANSFERASE SQD2"/>
    <property type="match status" value="1"/>
</dbReference>
<dbReference type="KEGG" id="ckw:CKALI_00545"/>
<dbReference type="SUPFAM" id="SSF53756">
    <property type="entry name" value="UDP-Glycosyltransferase/glycogen phosphorylase"/>
    <property type="match status" value="1"/>
</dbReference>
<proteinExistence type="predicted"/>